<dbReference type="SMART" id="SM00338">
    <property type="entry name" value="BRLZ"/>
    <property type="match status" value="1"/>
</dbReference>
<dbReference type="PANTHER" id="PTHR12553:SF49">
    <property type="entry name" value="ZINC PHOSPHODIESTERASE ELAC PROTEIN 2"/>
    <property type="match status" value="1"/>
</dbReference>
<dbReference type="PANTHER" id="PTHR12553">
    <property type="entry name" value="ZINC PHOSPHODIESTERASE ELAC PROTEIN 2"/>
    <property type="match status" value="1"/>
</dbReference>
<dbReference type="SUPFAM" id="SSF56281">
    <property type="entry name" value="Metallo-hydrolase/oxidoreductase"/>
    <property type="match status" value="2"/>
</dbReference>
<protein>
    <recommendedName>
        <fullName evidence="4">ribonuclease Z</fullName>
        <ecNumber evidence="4">3.1.26.11</ecNumber>
    </recommendedName>
</protein>
<feature type="compositionally biased region" description="Polar residues" evidence="11">
    <location>
        <begin position="1214"/>
        <end position="1225"/>
    </location>
</feature>
<feature type="compositionally biased region" description="Polar residues" evidence="11">
    <location>
        <begin position="925"/>
        <end position="939"/>
    </location>
</feature>
<dbReference type="InterPro" id="IPR036866">
    <property type="entry name" value="RibonucZ/Hydroxyglut_hydro"/>
</dbReference>
<feature type="compositionally biased region" description="Basic residues" evidence="11">
    <location>
        <begin position="1785"/>
        <end position="1797"/>
    </location>
</feature>
<evidence type="ECO:0000313" key="13">
    <source>
        <dbReference type="EMBL" id="KAH1905341.1"/>
    </source>
</evidence>
<evidence type="ECO:0000256" key="8">
    <source>
        <dbReference type="ARBA" id="ARBA00022759"/>
    </source>
</evidence>
<feature type="region of interest" description="Disordered" evidence="11">
    <location>
        <begin position="1613"/>
        <end position="1666"/>
    </location>
</feature>
<evidence type="ECO:0000256" key="6">
    <source>
        <dbReference type="ARBA" id="ARBA00022722"/>
    </source>
</evidence>
<evidence type="ECO:0000256" key="3">
    <source>
        <dbReference type="ARBA" id="ARBA00007823"/>
    </source>
</evidence>
<feature type="region of interest" description="Disordered" evidence="11">
    <location>
        <begin position="382"/>
        <end position="458"/>
    </location>
</feature>
<comment type="caution">
    <text evidence="13">The sequence shown here is derived from an EMBL/GenBank/DDBJ whole genome shotgun (WGS) entry which is preliminary data.</text>
</comment>
<dbReference type="Proteomes" id="UP000813423">
    <property type="component" value="Unassembled WGS sequence"/>
</dbReference>
<gene>
    <name evidence="13" type="ORF">KXV57_005963</name>
</gene>
<name>A0A9P8NH19_ASPFM</name>
<feature type="region of interest" description="Disordered" evidence="11">
    <location>
        <begin position="205"/>
        <end position="246"/>
    </location>
</feature>
<dbReference type="GO" id="GO:0005739">
    <property type="term" value="C:mitochondrion"/>
    <property type="evidence" value="ECO:0007669"/>
    <property type="project" value="TreeGrafter"/>
</dbReference>
<evidence type="ECO:0000256" key="11">
    <source>
        <dbReference type="SAM" id="MobiDB-lite"/>
    </source>
</evidence>
<keyword evidence="10" id="KW-0862">Zinc</keyword>
<reference evidence="13" key="1">
    <citation type="submission" date="2021-08" db="EMBL/GenBank/DDBJ databases">
        <title>Global Aspergillus fumigatus from environmental and clinical sources.</title>
        <authorList>
            <person name="Barber A."/>
            <person name="Sae-Ong T."/>
        </authorList>
    </citation>
    <scope>NUCLEOTIDE SEQUENCE</scope>
    <source>
        <strain evidence="13">NRZ-2016-071</strain>
    </source>
</reference>
<evidence type="ECO:0000256" key="9">
    <source>
        <dbReference type="ARBA" id="ARBA00022801"/>
    </source>
</evidence>
<feature type="region of interest" description="Disordered" evidence="11">
    <location>
        <begin position="1207"/>
        <end position="1230"/>
    </location>
</feature>
<dbReference type="Gene3D" id="3.60.15.10">
    <property type="entry name" value="Ribonuclease Z/Hydroxyacylglutathione hydrolase-like"/>
    <property type="match status" value="2"/>
</dbReference>
<evidence type="ECO:0000256" key="10">
    <source>
        <dbReference type="ARBA" id="ARBA00022833"/>
    </source>
</evidence>
<dbReference type="GO" id="GO:0046872">
    <property type="term" value="F:metal ion binding"/>
    <property type="evidence" value="ECO:0007669"/>
    <property type="project" value="UniProtKB-KW"/>
</dbReference>
<comment type="catalytic activity">
    <reaction evidence="1">
        <text>Endonucleolytic cleavage of RNA, removing extra 3' nucleotides from tRNA precursor, generating 3' termini of tRNAs. A 3'-hydroxy group is left at the tRNA terminus and a 5'-phosphoryl group is left at the trailer molecule.</text>
        <dbReference type="EC" id="3.1.26.11"/>
    </reaction>
</comment>
<dbReference type="FunFam" id="1.20.5.170:FF:000031">
    <property type="entry name" value="BZIP transcription factor (MeaB)"/>
    <property type="match status" value="1"/>
</dbReference>
<feature type="region of interest" description="Disordered" evidence="11">
    <location>
        <begin position="265"/>
        <end position="317"/>
    </location>
</feature>
<dbReference type="CDD" id="cd07718">
    <property type="entry name" value="RNaseZ_ELAC1_ELAC2-C-term-like_MBL-fold"/>
    <property type="match status" value="1"/>
</dbReference>
<dbReference type="Gene3D" id="1.20.5.170">
    <property type="match status" value="1"/>
</dbReference>
<dbReference type="InterPro" id="IPR047151">
    <property type="entry name" value="RNZ2-like"/>
</dbReference>
<evidence type="ECO:0000259" key="12">
    <source>
        <dbReference type="PROSITE" id="PS50217"/>
    </source>
</evidence>
<evidence type="ECO:0000256" key="7">
    <source>
        <dbReference type="ARBA" id="ARBA00022723"/>
    </source>
</evidence>
<feature type="region of interest" description="Disordered" evidence="11">
    <location>
        <begin position="1722"/>
        <end position="1817"/>
    </location>
</feature>
<dbReference type="Pfam" id="PF13691">
    <property type="entry name" value="Lactamase_B_4"/>
    <property type="match status" value="1"/>
</dbReference>
<feature type="region of interest" description="Disordered" evidence="11">
    <location>
        <begin position="886"/>
        <end position="967"/>
    </location>
</feature>
<evidence type="ECO:0000256" key="1">
    <source>
        <dbReference type="ARBA" id="ARBA00000402"/>
    </source>
</evidence>
<dbReference type="FunFam" id="3.60.15.10:FF:000063">
    <property type="entry name" value="tRNA processing endoribonuclease Trz1, putative"/>
    <property type="match status" value="1"/>
</dbReference>
<dbReference type="GO" id="GO:0042781">
    <property type="term" value="F:3'-tRNA processing endoribonuclease activity"/>
    <property type="evidence" value="ECO:0007669"/>
    <property type="project" value="UniProtKB-EC"/>
</dbReference>
<evidence type="ECO:0000256" key="5">
    <source>
        <dbReference type="ARBA" id="ARBA00022694"/>
    </source>
</evidence>
<feature type="compositionally biased region" description="Polar residues" evidence="11">
    <location>
        <begin position="890"/>
        <end position="900"/>
    </location>
</feature>
<feature type="domain" description="BZIP" evidence="12">
    <location>
        <begin position="304"/>
        <end position="367"/>
    </location>
</feature>
<feature type="compositionally biased region" description="Low complexity" evidence="11">
    <location>
        <begin position="838"/>
        <end position="854"/>
    </location>
</feature>
<dbReference type="CDD" id="cd14810">
    <property type="entry name" value="bZIP_u1"/>
    <property type="match status" value="1"/>
</dbReference>
<feature type="region of interest" description="Disordered" evidence="11">
    <location>
        <begin position="830"/>
        <end position="860"/>
    </location>
</feature>
<feature type="compositionally biased region" description="Low complexity" evidence="11">
    <location>
        <begin position="1798"/>
        <end position="1808"/>
    </location>
</feature>
<evidence type="ECO:0000313" key="14">
    <source>
        <dbReference type="Proteomes" id="UP000813423"/>
    </source>
</evidence>
<proteinExistence type="inferred from homology"/>
<feature type="compositionally biased region" description="Polar residues" evidence="11">
    <location>
        <begin position="1761"/>
        <end position="1773"/>
    </location>
</feature>
<dbReference type="FunFam" id="3.60.15.10:FF:000091">
    <property type="entry name" value="tRNA processing endoribonuclease Trz1, putative"/>
    <property type="match status" value="1"/>
</dbReference>
<keyword evidence="6" id="KW-0540">Nuclease</keyword>
<feature type="compositionally biased region" description="Low complexity" evidence="11">
    <location>
        <begin position="391"/>
        <end position="440"/>
    </location>
</feature>
<keyword evidence="7" id="KW-0479">Metal-binding</keyword>
<accession>A0A9P8NH19</accession>
<evidence type="ECO:0000256" key="4">
    <source>
        <dbReference type="ARBA" id="ARBA00012477"/>
    </source>
</evidence>
<feature type="compositionally biased region" description="Basic and acidic residues" evidence="11">
    <location>
        <begin position="294"/>
        <end position="311"/>
    </location>
</feature>
<keyword evidence="8" id="KW-0255">Endonuclease</keyword>
<dbReference type="GO" id="GO:0003700">
    <property type="term" value="F:DNA-binding transcription factor activity"/>
    <property type="evidence" value="ECO:0007669"/>
    <property type="project" value="InterPro"/>
</dbReference>
<dbReference type="InterPro" id="IPR027794">
    <property type="entry name" value="tRNase_Z_dom"/>
</dbReference>
<dbReference type="InterPro" id="IPR046347">
    <property type="entry name" value="bZIP_sf"/>
</dbReference>
<dbReference type="GO" id="GO:1990180">
    <property type="term" value="P:mitochondrial tRNA 3'-end processing"/>
    <property type="evidence" value="ECO:0007669"/>
    <property type="project" value="TreeGrafter"/>
</dbReference>
<keyword evidence="9" id="KW-0378">Hydrolase</keyword>
<dbReference type="SUPFAM" id="SSF57959">
    <property type="entry name" value="Leucine zipper domain"/>
    <property type="match status" value="1"/>
</dbReference>
<sequence>MATLAEPPTVMSSSTSPMPTVYEQDIDSFINLDQLTYTSAEQARPKAILASQPSLPSSDFTAGDVRSATFAANGHSPMTFQGPSHQYEEHKQQTGLPPGALAQAMNFNQMAGVTFGNASPAYQMNGDMFASSHTKREDTSFDFNNMSSRNPSEMDLESDGMGAIPYYLSPNVSKNQFIDPNALGGHEVVSAGPSTQVGRMYPGMHQQQAAMAKAAQQQQKQHEMLRQQQFQQQQQQSQPPRAANPAVEERITRLLQQLRQSAMGAIEDTPSPSASLPQMAKMKKDEQDMDEDERLLASEEGKKLSSKERRQLRNKVSARAFRSRRKEYIGQLESEVAARTNEAHELRLQNRVLYEENARLTDLARMLLSSPHFSQFLDEMSVNGVPTPNLPQSQSQVPQSQVPQSQPQQQQQQPPQQQQQQQQQIKPQSQPQPMGQPPMQASIVRDPTPNHSIPVPQNPQVGMVMVPNQPMDVSAMGLNNSAWNTGIDMSYGNTPVFAVLEVPEGPALDAEMLSGKSSTLFRTCLPEVSSAKDEIPMIERPPNTKEETNDSPVGVENPDIQFDESDPAFALFADSPAKASSSDSPVEFPCTIRSEKSSPAFDLVVENESKATADRFIVLCNTTLASLLFSGRLFTKAFRLVPSPAGSSCFSRAASYLKSRHRVYEGTSGPPKLSVSRPFKALRTRDYRRDINPEAYLLRAPKLVFRRGKTYVIYNPASHQDSGFDSTPTSPVGNKPMKFYYQVLTTPTADTPGTTVVLHFPEKRYFFGQISEGTQRACTERGVKLSYLTDIFLTGRTEWANNGGLIGVILTLADGLASAANALELTAREKEAKGRGGQPVKQQAQQQDGQADRGTLTIHGGRNLTHTLATARRFVFRKGMPVFTREYDSESLSKSGSQARTADPFEQPTWSDRNIKVWAMPIRPSPSQRSGRASPQVGPQSPRKRSLDEFQERHADKPALSQRTRDQIMRQSVISDMFNSSWRMDALVETPLAEVKMPAVMFVRDPETKDLKPYHGPAPGSDKPLPDIKVLVRQPWPGAGVEKLPPTTRCDEAVSYIVRNHDLRGKFDPQKAKELNVRAGPNFARLTKGENVLSEDGKTVTPDMVLGPPRLGKGLAIIDLPTSDYVDDLVDRPEWNSASVTRGLEAFLWILGPGVGDHPRLREFVARMSHCKHTVSSTDYCPNYLALSSVAGSSIRLARLRGENYPVPVHDNKTLPQPGTPTSESETTKEMIRNSPFEPVKPGLVIDMEPKFELNRSEVVPLFNPAETVQRIPRSIEQRVTAIRRRVMNPQFQEKLAEFRKDLPGANVEIVTLGTGSSSPSKYRNVSSTLVNVPGVGSYLLDCGENTIGQLKRMYEPKKLQEVLQNLRLIWISHLHADHHLGTASVIKEWFRANYPNGVPGAGDVETDMRKILQEKRLFVVSEEMMIGWLEEYAGVEDYGFGKLVPLAAHPSYINPDSKNTTKFTYRHCRDDGSYPGWEADGSRPQTSTLDFNDDSSPLAPLLRQATGLADILTTRVSHCRGAMAVSLVFPDGFKLSFSGDCRPSTNFATIGRDSTVLIHEATFQDDMAVSAIAKKHSTTSEALEVGRMMQARTVVLTHFSQRYQKVAHVDHGAGAGTAKPEPEPKPAPMTRVDLDVPDDEPEPAPEPVPSTLTVTPAENENKPPLQAPVTAAFDYMRIRVGDIPIAQAFAPAIEKLFDILERASAVEANKQKKIREAADALAKEKKQKQKKKGAAGAEPLSSATPAAATGEAMDIDQGRSVWSASESENGWGSNDDEWMDRFWRGKHSRSRSHSRSKSASGRRSSPSIRTKSGDAV</sequence>
<feature type="compositionally biased region" description="Low complexity" evidence="11">
    <location>
        <begin position="205"/>
        <end position="219"/>
    </location>
</feature>
<organism evidence="13 14">
    <name type="scientific">Aspergillus fumigatus</name>
    <name type="common">Neosartorya fumigata</name>
    <dbReference type="NCBI Taxonomy" id="746128"/>
    <lineage>
        <taxon>Eukaryota</taxon>
        <taxon>Fungi</taxon>
        <taxon>Dikarya</taxon>
        <taxon>Ascomycota</taxon>
        <taxon>Pezizomycotina</taxon>
        <taxon>Eurotiomycetes</taxon>
        <taxon>Eurotiomycetidae</taxon>
        <taxon>Eurotiales</taxon>
        <taxon>Aspergillaceae</taxon>
        <taxon>Aspergillus</taxon>
        <taxon>Aspergillus subgen. Fumigati</taxon>
    </lineage>
</organism>
<keyword evidence="5" id="KW-0819">tRNA processing</keyword>
<feature type="compositionally biased region" description="Basic and acidic residues" evidence="11">
    <location>
        <begin position="945"/>
        <end position="967"/>
    </location>
</feature>
<dbReference type="EC" id="3.1.26.11" evidence="4"/>
<dbReference type="Pfam" id="PF00170">
    <property type="entry name" value="bZIP_1"/>
    <property type="match status" value="1"/>
</dbReference>
<evidence type="ECO:0000256" key="2">
    <source>
        <dbReference type="ARBA" id="ARBA00001947"/>
    </source>
</evidence>
<feature type="compositionally biased region" description="Low complexity" evidence="11">
    <location>
        <begin position="227"/>
        <end position="238"/>
    </location>
</feature>
<dbReference type="InterPro" id="IPR004827">
    <property type="entry name" value="bZIP"/>
</dbReference>
<comment type="cofactor">
    <cofactor evidence="2">
        <name>Zn(2+)</name>
        <dbReference type="ChEBI" id="CHEBI:29105"/>
    </cofactor>
</comment>
<comment type="similarity">
    <text evidence="3">Belongs to the RNase Z family.</text>
</comment>
<dbReference type="PROSITE" id="PS50217">
    <property type="entry name" value="BZIP"/>
    <property type="match status" value="1"/>
</dbReference>
<dbReference type="EMBL" id="JAIBSC010000041">
    <property type="protein sequence ID" value="KAH1905341.1"/>
    <property type="molecule type" value="Genomic_DNA"/>
</dbReference>